<evidence type="ECO:0008006" key="3">
    <source>
        <dbReference type="Google" id="ProtNLM"/>
    </source>
</evidence>
<evidence type="ECO:0000313" key="2">
    <source>
        <dbReference type="Proteomes" id="UP000264330"/>
    </source>
</evidence>
<reference evidence="1 2" key="1">
    <citation type="journal article" date="2018" name="Nat. Biotechnol.">
        <title>A standardized bacterial taxonomy based on genome phylogeny substantially revises the tree of life.</title>
        <authorList>
            <person name="Parks D.H."/>
            <person name="Chuvochina M."/>
            <person name="Waite D.W."/>
            <person name="Rinke C."/>
            <person name="Skarshewski A."/>
            <person name="Chaumeil P.A."/>
            <person name="Hugenholtz P."/>
        </authorList>
    </citation>
    <scope>NUCLEOTIDE SEQUENCE [LARGE SCALE GENOMIC DNA]</scope>
    <source>
        <strain evidence="1">UBA9359</strain>
    </source>
</reference>
<sequence>MKILIFGASGSGTTTLGIEIEKQTHFKHLDADYYYWKKTNPPFQEKVELQERNKHLKADFNRFENVVISGSLVSWGKEWETSFDLAIFIRLENQLRMDRLKRREEERYGARLIADKAIQETSKAFLEWANQYENPHCDGRSLKTHKNWMKLLNCKTLTIDGKAALKDKIDIVLNEIESYNNNL</sequence>
<dbReference type="SUPFAM" id="SSF52540">
    <property type="entry name" value="P-loop containing nucleoside triphosphate hydrolases"/>
    <property type="match status" value="1"/>
</dbReference>
<dbReference type="OMA" id="EFLEWAA"/>
<organism evidence="1 2">
    <name type="scientific">Zunongwangia profunda</name>
    <dbReference type="NCBI Taxonomy" id="398743"/>
    <lineage>
        <taxon>Bacteria</taxon>
        <taxon>Pseudomonadati</taxon>
        <taxon>Bacteroidota</taxon>
        <taxon>Flavobacteriia</taxon>
        <taxon>Flavobacteriales</taxon>
        <taxon>Flavobacteriaceae</taxon>
        <taxon>Zunongwangia</taxon>
    </lineage>
</organism>
<protein>
    <recommendedName>
        <fullName evidence="3">Adenylate kinase</fullName>
    </recommendedName>
</protein>
<comment type="caution">
    <text evidence="1">The sequence shown here is derived from an EMBL/GenBank/DDBJ whole genome shotgun (WGS) entry which is preliminary data.</text>
</comment>
<accession>A0A3D5IUY7</accession>
<dbReference type="Proteomes" id="UP000264330">
    <property type="component" value="Unassembled WGS sequence"/>
</dbReference>
<dbReference type="Gene3D" id="3.40.50.300">
    <property type="entry name" value="P-loop containing nucleotide triphosphate hydrolases"/>
    <property type="match status" value="1"/>
</dbReference>
<dbReference type="InterPro" id="IPR027417">
    <property type="entry name" value="P-loop_NTPase"/>
</dbReference>
<dbReference type="AlphaFoldDB" id="A0A3D5IUY7"/>
<gene>
    <name evidence="1" type="ORF">DGQ38_01510</name>
</gene>
<name>A0A3D5IUY7_9FLAO</name>
<dbReference type="PANTHER" id="PTHR37816:SF2">
    <property type="entry name" value="DNA TOPOLOGY MODULATION PROTEIN FLAR-RELATED PROTEIN"/>
    <property type="match status" value="1"/>
</dbReference>
<dbReference type="NCBIfam" id="NF004861">
    <property type="entry name" value="PRK06217.1"/>
    <property type="match status" value="1"/>
</dbReference>
<dbReference type="RefSeq" id="WP_013073330.1">
    <property type="nucleotide sequence ID" value="NZ_CAJXAW010000083.1"/>
</dbReference>
<dbReference type="Pfam" id="PF13238">
    <property type="entry name" value="AAA_18"/>
    <property type="match status" value="1"/>
</dbReference>
<evidence type="ECO:0000313" key="1">
    <source>
        <dbReference type="EMBL" id="HCV79709.1"/>
    </source>
</evidence>
<dbReference type="EMBL" id="DPMF01000026">
    <property type="protein sequence ID" value="HCV79709.1"/>
    <property type="molecule type" value="Genomic_DNA"/>
</dbReference>
<dbReference type="PANTHER" id="PTHR37816">
    <property type="entry name" value="YALI0E33011P"/>
    <property type="match status" value="1"/>
</dbReference>
<proteinExistence type="predicted"/>
<dbReference type="InterPro" id="IPR052922">
    <property type="entry name" value="Cytidylate_Kinase-2"/>
</dbReference>